<keyword evidence="10" id="KW-1185">Reference proteome</keyword>
<feature type="transmembrane region" description="Helical" evidence="8">
    <location>
        <begin position="218"/>
        <end position="236"/>
    </location>
</feature>
<dbReference type="AlphaFoldDB" id="A0A8J7KKH5"/>
<accession>A0A8J7KKH5</accession>
<evidence type="ECO:0000256" key="3">
    <source>
        <dbReference type="ARBA" id="ARBA00022679"/>
    </source>
</evidence>
<name>A0A8J7KKH5_9ACTN</name>
<evidence type="ECO:0000256" key="5">
    <source>
        <dbReference type="ARBA" id="ARBA00022989"/>
    </source>
</evidence>
<feature type="transmembrane region" description="Helical" evidence="8">
    <location>
        <begin position="111"/>
        <end position="129"/>
    </location>
</feature>
<dbReference type="GO" id="GO:0016758">
    <property type="term" value="F:hexosyltransferase activity"/>
    <property type="evidence" value="ECO:0007669"/>
    <property type="project" value="InterPro"/>
</dbReference>
<keyword evidence="5 8" id="KW-1133">Transmembrane helix</keyword>
<keyword evidence="6 8" id="KW-0472">Membrane</keyword>
<dbReference type="Proteomes" id="UP000622552">
    <property type="component" value="Unassembled WGS sequence"/>
</dbReference>
<protein>
    <submittedName>
        <fullName evidence="9">Alpha-1,2-mannosyltransferase</fullName>
        <ecNumber evidence="9">2.4.1.-</ecNumber>
    </submittedName>
</protein>
<keyword evidence="9" id="KW-0328">Glycosyltransferase</keyword>
<keyword evidence="4 8" id="KW-0812">Transmembrane</keyword>
<evidence type="ECO:0000256" key="1">
    <source>
        <dbReference type="ARBA" id="ARBA00004651"/>
    </source>
</evidence>
<dbReference type="EMBL" id="JADOUF010000001">
    <property type="protein sequence ID" value="MBG6138124.1"/>
    <property type="molecule type" value="Genomic_DNA"/>
</dbReference>
<keyword evidence="3 9" id="KW-0808">Transferase</keyword>
<comment type="similarity">
    <text evidence="7">Belongs to the glycosyltransferase 87 family.</text>
</comment>
<dbReference type="RefSeq" id="WP_197004912.1">
    <property type="nucleotide sequence ID" value="NZ_BONS01000017.1"/>
</dbReference>
<organism evidence="9 10">
    <name type="scientific">Longispora fulva</name>
    <dbReference type="NCBI Taxonomy" id="619741"/>
    <lineage>
        <taxon>Bacteria</taxon>
        <taxon>Bacillati</taxon>
        <taxon>Actinomycetota</taxon>
        <taxon>Actinomycetes</taxon>
        <taxon>Micromonosporales</taxon>
        <taxon>Micromonosporaceae</taxon>
        <taxon>Longispora</taxon>
    </lineage>
</organism>
<reference evidence="9" key="1">
    <citation type="submission" date="2020-11" db="EMBL/GenBank/DDBJ databases">
        <title>Sequencing the genomes of 1000 actinobacteria strains.</title>
        <authorList>
            <person name="Klenk H.-P."/>
        </authorList>
    </citation>
    <scope>NUCLEOTIDE SEQUENCE</scope>
    <source>
        <strain evidence="9">DSM 45356</strain>
    </source>
</reference>
<evidence type="ECO:0000256" key="7">
    <source>
        <dbReference type="ARBA" id="ARBA00024033"/>
    </source>
</evidence>
<dbReference type="GO" id="GO:0005886">
    <property type="term" value="C:plasma membrane"/>
    <property type="evidence" value="ECO:0007669"/>
    <property type="project" value="UniProtKB-SubCell"/>
</dbReference>
<dbReference type="EC" id="2.4.1.-" evidence="9"/>
<feature type="transmembrane region" description="Helical" evidence="8">
    <location>
        <begin position="284"/>
        <end position="300"/>
    </location>
</feature>
<proteinExistence type="inferred from homology"/>
<sequence length="437" mass="48346">MIESRKQRLHALVATAKRKVAAADARFYTQLAFVAVLSGVVWLLADQFGGQHHLFDLRIYRKAVSFWLAGNDIYDYSQPDVINGTLGFTYPPFAAVLMSPMGVLPYGFVKWFTIVTTLLVALLTTYWIMKPVAQRRGWPVWFATCVTTALIFALEPIRETMSFGQINLYLVALILGDLLILGGRGSKWTGVGIGIATAIKLTPGFFILYLLVTRRWRAAAVSVGAAGAATLLAAAFDWHSSWRFYTSVLWDTERVGFPDNPGNQAINGMVARIDDMVPVSSTGKLVWLVLALAVGGYGLWRAAKAHQAKDELAAITITGLAGVAVSPVSWTHHLYWIVPAMIILVDVVLDAPREKKAWWRIGLVNLVYWSFTMSLVWFFRRTPGNHHRNNLPSEIGENAFALLVVALLIFTPYRPGIDGKAGSWARVEEPEALPVSV</sequence>
<evidence type="ECO:0000256" key="4">
    <source>
        <dbReference type="ARBA" id="ARBA00022692"/>
    </source>
</evidence>
<feature type="transmembrane region" description="Helical" evidence="8">
    <location>
        <begin position="27"/>
        <end position="45"/>
    </location>
</feature>
<evidence type="ECO:0000313" key="10">
    <source>
        <dbReference type="Proteomes" id="UP000622552"/>
    </source>
</evidence>
<feature type="transmembrane region" description="Helical" evidence="8">
    <location>
        <begin position="399"/>
        <end position="416"/>
    </location>
</feature>
<feature type="transmembrane region" description="Helical" evidence="8">
    <location>
        <begin position="312"/>
        <end position="328"/>
    </location>
</feature>
<comment type="subcellular location">
    <subcellularLocation>
        <location evidence="1">Cell membrane</location>
        <topology evidence="1">Multi-pass membrane protein</topology>
    </subcellularLocation>
</comment>
<feature type="transmembrane region" description="Helical" evidence="8">
    <location>
        <begin position="135"/>
        <end position="154"/>
    </location>
</feature>
<evidence type="ECO:0000256" key="6">
    <source>
        <dbReference type="ARBA" id="ARBA00023136"/>
    </source>
</evidence>
<evidence type="ECO:0000256" key="8">
    <source>
        <dbReference type="SAM" id="Phobius"/>
    </source>
</evidence>
<feature type="transmembrane region" description="Helical" evidence="8">
    <location>
        <begin position="166"/>
        <end position="185"/>
    </location>
</feature>
<feature type="transmembrane region" description="Helical" evidence="8">
    <location>
        <begin position="358"/>
        <end position="379"/>
    </location>
</feature>
<evidence type="ECO:0000256" key="2">
    <source>
        <dbReference type="ARBA" id="ARBA00022475"/>
    </source>
</evidence>
<feature type="transmembrane region" description="Helical" evidence="8">
    <location>
        <begin position="81"/>
        <end position="99"/>
    </location>
</feature>
<gene>
    <name evidence="9" type="ORF">IW245_004318</name>
</gene>
<feature type="transmembrane region" description="Helical" evidence="8">
    <location>
        <begin position="191"/>
        <end position="211"/>
    </location>
</feature>
<comment type="caution">
    <text evidence="9">The sequence shown here is derived from an EMBL/GenBank/DDBJ whole genome shotgun (WGS) entry which is preliminary data.</text>
</comment>
<keyword evidence="2" id="KW-1003">Cell membrane</keyword>
<dbReference type="Pfam" id="PF09594">
    <property type="entry name" value="GT87"/>
    <property type="match status" value="1"/>
</dbReference>
<evidence type="ECO:0000313" key="9">
    <source>
        <dbReference type="EMBL" id="MBG6138124.1"/>
    </source>
</evidence>
<dbReference type="InterPro" id="IPR018584">
    <property type="entry name" value="GT87"/>
</dbReference>